<organism evidence="6 7">
    <name type="scientific">Diaporthe eres</name>
    <name type="common">Phomopsis oblonga</name>
    <dbReference type="NCBI Taxonomy" id="83184"/>
    <lineage>
        <taxon>Eukaryota</taxon>
        <taxon>Fungi</taxon>
        <taxon>Dikarya</taxon>
        <taxon>Ascomycota</taxon>
        <taxon>Pezizomycotina</taxon>
        <taxon>Sordariomycetes</taxon>
        <taxon>Sordariomycetidae</taxon>
        <taxon>Diaporthales</taxon>
        <taxon>Diaporthaceae</taxon>
        <taxon>Diaporthe</taxon>
        <taxon>Diaporthe eres species complex</taxon>
    </lineage>
</organism>
<accession>A0ABR1P9E6</accession>
<proteinExistence type="inferred from homology"/>
<dbReference type="InterPro" id="IPR047794">
    <property type="entry name" value="C45_proenzyme-like"/>
</dbReference>
<dbReference type="Gene3D" id="3.30.300.30">
    <property type="match status" value="1"/>
</dbReference>
<reference evidence="6 7" key="1">
    <citation type="submission" date="2024-02" db="EMBL/GenBank/DDBJ databases">
        <title>De novo assembly and annotation of 12 fungi associated with fruit tree decline syndrome in Ontario, Canada.</title>
        <authorList>
            <person name="Sulman M."/>
            <person name="Ellouze W."/>
            <person name="Ilyukhin E."/>
        </authorList>
    </citation>
    <scope>NUCLEOTIDE SEQUENCE [LARGE SCALE GENOMIC DNA]</scope>
    <source>
        <strain evidence="6 7">M169</strain>
    </source>
</reference>
<dbReference type="Pfam" id="PF13193">
    <property type="entry name" value="AMP-binding_C"/>
    <property type="match status" value="1"/>
</dbReference>
<evidence type="ECO:0008006" key="8">
    <source>
        <dbReference type="Google" id="ProtNLM"/>
    </source>
</evidence>
<evidence type="ECO:0000256" key="2">
    <source>
        <dbReference type="ARBA" id="ARBA00022598"/>
    </source>
</evidence>
<sequence length="948" mass="101089">MIYGEGNTVPVPNLDLLTFLFDGDTAVHAEAEDPSNSTLTKSQARLLSTQVAHFLRAHYDIGKAGPGKDVVLTVSSGQSRLPCVFFGVVAAGGIYAAASPSSTPTTLASLAREAGPAKLIVCSNDTRDTAVSAAEQVGIPLSHVLVLTSYPELSLQSADGTVRCDFTSQGNVLQWTTVTDPEVLARTPVCLIYSSGTTTGAPKGVLLSHANVVAEAFLPSSINRRAWASKTPLNTDDAPPLEENYRTLAHLPPAHISGVQGYFVNPLLDGGIVYWMPTPASPGFDMAAFMRYNEALRITSFFTAPPIYEALANCILHRPGLVGERTFKSLRVAYSGGTRLRLGRAATGALRDRTGDPEGGRPLLISQTFGATETTGAATHMPPDRAGWDILGSVGELLPNMRMRLVDDEGRDVPVGMPGEALLKGPVVMMGYHNNPEANAAVFTEDGWLRTGDVLEVDDGLVYYVDRKQNVITYKGRKVYPSEHESILLSHPAVVDAAVIGVPEQIKGHDDYAGEVPCGFVVVVPNATKGGPTIAPQKLVQFANAKLGHPKDLEWDIRIIGNIPRSPAGKIGHAHGSGAKAQVLGSIAFYTALFQQKCDLDWAAVTREADKYAARLGVTCPRYLDEIRGIADGAGVGFLDVLALNVRTEIIFGIFSEAEAVRARGPAKVVNGVNGSNGVNGQHAESEFPSDGCTSLAFTTPSTPTSSFLAQNWDWQPAQAPNLIVIHISQPNNTADSDGIPDIAMVTEAGIIGKIGLNASGVGCCLNAIRARGLDSSRLPVHFALRTILESRSRAEALATLKKLGGVAGSAHILVADPKGGVGLEFAGGKERIGEIGPDEKGRVVHTNHLVLEHPEVEEPGWLPDSRERLARIGALTDEEVLAGKWDVKRVVELFKDEDGFPFSINRLKVKEGDSQTLFTIVMDLGRREALVKVGRPTEDGEEIHLGF</sequence>
<name>A0ABR1P9E6_DIAER</name>
<dbReference type="EMBL" id="JAKNSF020000029">
    <property type="protein sequence ID" value="KAK7729312.1"/>
    <property type="molecule type" value="Genomic_DNA"/>
</dbReference>
<comment type="similarity">
    <text evidence="1">Belongs to the ATP-dependent AMP-binding enzyme family.</text>
</comment>
<dbReference type="Pfam" id="PF00501">
    <property type="entry name" value="AMP-binding"/>
    <property type="match status" value="1"/>
</dbReference>
<evidence type="ECO:0000313" key="7">
    <source>
        <dbReference type="Proteomes" id="UP001430848"/>
    </source>
</evidence>
<feature type="domain" description="AMP-dependent synthetase/ligase" evidence="3">
    <location>
        <begin position="29"/>
        <end position="433"/>
    </location>
</feature>
<dbReference type="Proteomes" id="UP001430848">
    <property type="component" value="Unassembled WGS sequence"/>
</dbReference>
<dbReference type="Pfam" id="PF03417">
    <property type="entry name" value="AAT"/>
    <property type="match status" value="1"/>
</dbReference>
<dbReference type="InterPro" id="IPR045851">
    <property type="entry name" value="AMP-bd_C_sf"/>
</dbReference>
<dbReference type="InterPro" id="IPR042099">
    <property type="entry name" value="ANL_N_sf"/>
</dbReference>
<evidence type="ECO:0000259" key="4">
    <source>
        <dbReference type="Pfam" id="PF03417"/>
    </source>
</evidence>
<dbReference type="PANTHER" id="PTHR24096">
    <property type="entry name" value="LONG-CHAIN-FATTY-ACID--COA LIGASE"/>
    <property type="match status" value="1"/>
</dbReference>
<keyword evidence="2" id="KW-0436">Ligase</keyword>
<feature type="domain" description="AMP-binding enzyme C-terminal" evidence="5">
    <location>
        <begin position="483"/>
        <end position="570"/>
    </location>
</feature>
<evidence type="ECO:0000256" key="1">
    <source>
        <dbReference type="ARBA" id="ARBA00006432"/>
    </source>
</evidence>
<dbReference type="Gene3D" id="3.60.60.10">
    <property type="entry name" value="Penicillin V Acylase, Chain A"/>
    <property type="match status" value="1"/>
</dbReference>
<keyword evidence="7" id="KW-1185">Reference proteome</keyword>
<dbReference type="NCBIfam" id="NF040521">
    <property type="entry name" value="C45_proenzyme"/>
    <property type="match status" value="1"/>
</dbReference>
<dbReference type="Gene3D" id="1.10.10.2120">
    <property type="match status" value="1"/>
</dbReference>
<dbReference type="Gene3D" id="3.40.50.12780">
    <property type="entry name" value="N-terminal domain of ligase-like"/>
    <property type="match status" value="1"/>
</dbReference>
<feature type="domain" description="Peptidase C45 hydrolase" evidence="4">
    <location>
        <begin position="706"/>
        <end position="937"/>
    </location>
</feature>
<evidence type="ECO:0000259" key="3">
    <source>
        <dbReference type="Pfam" id="PF00501"/>
    </source>
</evidence>
<dbReference type="InterPro" id="IPR025110">
    <property type="entry name" value="AMP-bd_C"/>
</dbReference>
<dbReference type="InterPro" id="IPR000873">
    <property type="entry name" value="AMP-dep_synth/lig_dom"/>
</dbReference>
<comment type="caution">
    <text evidence="6">The sequence shown here is derived from an EMBL/GenBank/DDBJ whole genome shotgun (WGS) entry which is preliminary data.</text>
</comment>
<dbReference type="InterPro" id="IPR005079">
    <property type="entry name" value="Peptidase_C45_hydrolase"/>
</dbReference>
<evidence type="ECO:0000313" key="6">
    <source>
        <dbReference type="EMBL" id="KAK7729312.1"/>
    </source>
</evidence>
<dbReference type="PANTHER" id="PTHR24096:SF149">
    <property type="entry name" value="AMP-BINDING DOMAIN-CONTAINING PROTEIN-RELATED"/>
    <property type="match status" value="1"/>
</dbReference>
<dbReference type="SUPFAM" id="SSF56801">
    <property type="entry name" value="Acetyl-CoA synthetase-like"/>
    <property type="match status" value="1"/>
</dbReference>
<protein>
    <recommendedName>
        <fullName evidence="8">Acetyl-CoA synthetase-like protein</fullName>
    </recommendedName>
</protein>
<evidence type="ECO:0000259" key="5">
    <source>
        <dbReference type="Pfam" id="PF13193"/>
    </source>
</evidence>
<gene>
    <name evidence="6" type="ORF">SLS63_006185</name>
</gene>